<name>A0A665USP0_ECHNA</name>
<keyword evidence="4 9" id="KW-0812">Transmembrane</keyword>
<reference evidence="11" key="1">
    <citation type="submission" date="2021-04" db="EMBL/GenBank/DDBJ databases">
        <authorList>
            <consortium name="Wellcome Sanger Institute Data Sharing"/>
        </authorList>
    </citation>
    <scope>NUCLEOTIDE SEQUENCE [LARGE SCALE GENOMIC DNA]</scope>
</reference>
<keyword evidence="12" id="KW-1185">Reference proteome</keyword>
<gene>
    <name evidence="11" type="primary">atp6v0a2a</name>
</gene>
<dbReference type="PANTHER" id="PTHR11629">
    <property type="entry name" value="VACUOLAR PROTON ATPASES"/>
    <property type="match status" value="1"/>
</dbReference>
<feature type="transmembrane region" description="Helical" evidence="9">
    <location>
        <begin position="381"/>
        <end position="410"/>
    </location>
</feature>
<dbReference type="GO" id="GO:0046961">
    <property type="term" value="F:proton-transporting ATPase activity, rotational mechanism"/>
    <property type="evidence" value="ECO:0007669"/>
    <property type="project" value="InterPro"/>
</dbReference>
<dbReference type="InterPro" id="IPR026028">
    <property type="entry name" value="V-type_ATPase_116kDa_su_euka"/>
</dbReference>
<dbReference type="InterPro" id="IPR002490">
    <property type="entry name" value="V-ATPase_116kDa_su"/>
</dbReference>
<dbReference type="GO" id="GO:0007035">
    <property type="term" value="P:vacuolar acidification"/>
    <property type="evidence" value="ECO:0007669"/>
    <property type="project" value="TreeGrafter"/>
</dbReference>
<keyword evidence="10" id="KW-0175">Coiled coil</keyword>
<evidence type="ECO:0000256" key="6">
    <source>
        <dbReference type="ARBA" id="ARBA00022989"/>
    </source>
</evidence>
<feature type="coiled-coil region" evidence="10">
    <location>
        <begin position="90"/>
        <end position="124"/>
    </location>
</feature>
<feature type="transmembrane region" description="Helical" evidence="9">
    <location>
        <begin position="417"/>
        <end position="434"/>
    </location>
</feature>
<accession>A0A665USP0</accession>
<organism evidence="11 12">
    <name type="scientific">Echeneis naucrates</name>
    <name type="common">Live sharksucker</name>
    <dbReference type="NCBI Taxonomy" id="173247"/>
    <lineage>
        <taxon>Eukaryota</taxon>
        <taxon>Metazoa</taxon>
        <taxon>Chordata</taxon>
        <taxon>Craniata</taxon>
        <taxon>Vertebrata</taxon>
        <taxon>Euteleostomi</taxon>
        <taxon>Actinopterygii</taxon>
        <taxon>Neopterygii</taxon>
        <taxon>Teleostei</taxon>
        <taxon>Neoteleostei</taxon>
        <taxon>Acanthomorphata</taxon>
        <taxon>Carangaria</taxon>
        <taxon>Carangiformes</taxon>
        <taxon>Echeneidae</taxon>
        <taxon>Echeneis</taxon>
    </lineage>
</organism>
<evidence type="ECO:0000256" key="3">
    <source>
        <dbReference type="ARBA" id="ARBA00022448"/>
    </source>
</evidence>
<keyword evidence="8 9" id="KW-0472">Membrane</keyword>
<evidence type="ECO:0000256" key="4">
    <source>
        <dbReference type="ARBA" id="ARBA00022692"/>
    </source>
</evidence>
<dbReference type="GO" id="GO:0000220">
    <property type="term" value="C:vacuolar proton-transporting V-type ATPase, V0 domain"/>
    <property type="evidence" value="ECO:0007669"/>
    <property type="project" value="InterPro"/>
</dbReference>
<dbReference type="GO" id="GO:0005886">
    <property type="term" value="C:plasma membrane"/>
    <property type="evidence" value="ECO:0007669"/>
    <property type="project" value="TreeGrafter"/>
</dbReference>
<feature type="transmembrane region" description="Helical" evidence="9">
    <location>
        <begin position="506"/>
        <end position="524"/>
    </location>
</feature>
<keyword evidence="6 9" id="KW-1133">Transmembrane helix</keyword>
<evidence type="ECO:0000313" key="12">
    <source>
        <dbReference type="Proteomes" id="UP000472264"/>
    </source>
</evidence>
<evidence type="ECO:0000256" key="5">
    <source>
        <dbReference type="ARBA" id="ARBA00022781"/>
    </source>
</evidence>
<feature type="transmembrane region" description="Helical" evidence="9">
    <location>
        <begin position="536"/>
        <end position="559"/>
    </location>
</feature>
<reference evidence="11" key="2">
    <citation type="submission" date="2025-08" db="UniProtKB">
        <authorList>
            <consortium name="Ensembl"/>
        </authorList>
    </citation>
    <scope>IDENTIFICATION</scope>
</reference>
<protein>
    <recommendedName>
        <fullName evidence="9">V-type proton ATPase subunit a</fullName>
    </recommendedName>
</protein>
<feature type="transmembrane region" description="Helical" evidence="9">
    <location>
        <begin position="604"/>
        <end position="629"/>
    </location>
</feature>
<proteinExistence type="inferred from homology"/>
<keyword evidence="3 9" id="KW-0813">Transport</keyword>
<evidence type="ECO:0000256" key="2">
    <source>
        <dbReference type="ARBA" id="ARBA00009904"/>
    </source>
</evidence>
<dbReference type="Pfam" id="PF01496">
    <property type="entry name" value="V_ATPase_I"/>
    <property type="match status" value="1"/>
</dbReference>
<evidence type="ECO:0000256" key="10">
    <source>
        <dbReference type="SAM" id="Coils"/>
    </source>
</evidence>
<keyword evidence="5 9" id="KW-0375">Hydrogen ion transport</keyword>
<evidence type="ECO:0000256" key="8">
    <source>
        <dbReference type="ARBA" id="ARBA00023136"/>
    </source>
</evidence>
<sequence length="778" mass="88860">MVFRSEEMCLAQLFLQSGSEYDCISELGELGLVEFRDLNPSVSSFQRRFVSEIKRCEEMERILGNRAEEIQKANIAIPQEDESPLAPPPRQVLEIMLQRLEMELSEVARNKEKLRRNLLELTEYTHMLKITRTFIHSRSRVSTFLILEPNLATPGCRFVSGLIQRVKVEAFERMLWRVCKGYTILSYAEVDENLADLDTISKNVVFLISFWGDQIGQKVQKICDCYHCHLYPHPENDEERADVLDSLRTRIQDLNNVLHRTEDYLRQVLQKASESAYTWVVQVKKMKAIYHILNLCSFDVTNKCLIAEVWCPINDLANLRGRKGDATVPSFVNRIPSTDTPPTLLRTNKFTSGFQSIVEAYGVGDYREVSPAPYTIITFPFLFAVMFGDLGHGMVMTLADICLCCFQIWATFFNGRYIILTMGLFSIYTGLIYNDCFSKSLNIFGSGWSVKAMFTNQNKTLQTNSLLTLDPNISGVFSGPYPFGIDPIWNMAVNRLSFLNSYKMKMSVVIGVIHMSFGVVLSVFNHLHFRQKFNVYLLFLPELLFLLCLFGYLVFMIFYKWLAFGARDSSQAPSILIHFINMFVMQGKDITPLYPGQVSTGLQIFLVVVAMLSVPVLLLGKPVYLYWLYRGGKGLRRRKVSENIAVSQFDFADVLLHQAIHTIEYCLGCISNTASYLRLWALSLAHAQLSEVLWAMVMRLGLRITTRVGIVFLVPVFALFAVLTVSILLVMEGLSAFLHALRLHWVEFQNKFYHGAGVKFVPFDFSLLPSVFEQDGLL</sequence>
<comment type="similarity">
    <text evidence="2 9">Belongs to the V-ATPase 116 kDa subunit family.</text>
</comment>
<evidence type="ECO:0000256" key="9">
    <source>
        <dbReference type="RuleBase" id="RU361189"/>
    </source>
</evidence>
<comment type="subcellular location">
    <subcellularLocation>
        <location evidence="1">Membrane</location>
        <topology evidence="1">Multi-pass membrane protein</topology>
    </subcellularLocation>
</comment>
<dbReference type="GO" id="GO:0051117">
    <property type="term" value="F:ATPase binding"/>
    <property type="evidence" value="ECO:0007669"/>
    <property type="project" value="TreeGrafter"/>
</dbReference>
<keyword evidence="7 9" id="KW-0406">Ion transport</keyword>
<dbReference type="AlphaFoldDB" id="A0A665USP0"/>
<dbReference type="Proteomes" id="UP000472264">
    <property type="component" value="Chromosome 12"/>
</dbReference>
<evidence type="ECO:0000313" key="11">
    <source>
        <dbReference type="Ensembl" id="ENSENLP00000022217.1"/>
    </source>
</evidence>
<feature type="transmembrane region" description="Helical" evidence="9">
    <location>
        <begin position="708"/>
        <end position="731"/>
    </location>
</feature>
<dbReference type="PANTHER" id="PTHR11629:SF71">
    <property type="entry name" value="V-TYPE PROTON ATPASE SUBUNIT A"/>
    <property type="match status" value="1"/>
</dbReference>
<dbReference type="PIRSF" id="PIRSF001293">
    <property type="entry name" value="ATP6V0A1"/>
    <property type="match status" value="1"/>
</dbReference>
<evidence type="ECO:0000256" key="7">
    <source>
        <dbReference type="ARBA" id="ARBA00023065"/>
    </source>
</evidence>
<comment type="function">
    <text evidence="9">Essential component of the vacuolar proton pump (V-ATPase), a multimeric enzyme that catalyzes the translocation of protons across the membranes. Required for assembly and activity of the V-ATPase.</text>
</comment>
<dbReference type="Ensembl" id="ENSENLT00000022975.1">
    <property type="protein sequence ID" value="ENSENLP00000022217.1"/>
    <property type="gene ID" value="ENSENLG00000008671.1"/>
</dbReference>
<evidence type="ECO:0000256" key="1">
    <source>
        <dbReference type="ARBA" id="ARBA00004141"/>
    </source>
</evidence>
<reference evidence="11" key="3">
    <citation type="submission" date="2025-09" db="UniProtKB">
        <authorList>
            <consortium name="Ensembl"/>
        </authorList>
    </citation>
    <scope>IDENTIFICATION</scope>
</reference>